<dbReference type="InParanoid" id="A0A3N4L5N3"/>
<organism evidence="1 2">
    <name type="scientific">Morchella conica CCBAS932</name>
    <dbReference type="NCBI Taxonomy" id="1392247"/>
    <lineage>
        <taxon>Eukaryota</taxon>
        <taxon>Fungi</taxon>
        <taxon>Dikarya</taxon>
        <taxon>Ascomycota</taxon>
        <taxon>Pezizomycotina</taxon>
        <taxon>Pezizomycetes</taxon>
        <taxon>Pezizales</taxon>
        <taxon>Morchellaceae</taxon>
        <taxon>Morchella</taxon>
    </lineage>
</organism>
<sequence length="197" mass="23132">MRLEERHYIRLFTGLSLPSKDSCGVHTAVPSHNHAVSPDGASSVIYRWAVDVYPCNSFHVPRIRYSRRPTLCDQGHVCFRGFVQNTCPKDRIIEGQAVIPGQWTCASTVTEYYINPMIETPQYRHCFRRSFRRGLFTCYEEEAPSCTHGDCRGEIQSGWYVTRYIGEHRINYRYNRYNRQTIQTHPKRKRCLGSRYK</sequence>
<reference evidence="1 2" key="1">
    <citation type="journal article" date="2018" name="Nat. Ecol. Evol.">
        <title>Pezizomycetes genomes reveal the molecular basis of ectomycorrhizal truffle lifestyle.</title>
        <authorList>
            <person name="Murat C."/>
            <person name="Payen T."/>
            <person name="Noel B."/>
            <person name="Kuo A."/>
            <person name="Morin E."/>
            <person name="Chen J."/>
            <person name="Kohler A."/>
            <person name="Krizsan K."/>
            <person name="Balestrini R."/>
            <person name="Da Silva C."/>
            <person name="Montanini B."/>
            <person name="Hainaut M."/>
            <person name="Levati E."/>
            <person name="Barry K.W."/>
            <person name="Belfiori B."/>
            <person name="Cichocki N."/>
            <person name="Clum A."/>
            <person name="Dockter R.B."/>
            <person name="Fauchery L."/>
            <person name="Guy J."/>
            <person name="Iotti M."/>
            <person name="Le Tacon F."/>
            <person name="Lindquist E.A."/>
            <person name="Lipzen A."/>
            <person name="Malagnac F."/>
            <person name="Mello A."/>
            <person name="Molinier V."/>
            <person name="Miyauchi S."/>
            <person name="Poulain J."/>
            <person name="Riccioni C."/>
            <person name="Rubini A."/>
            <person name="Sitrit Y."/>
            <person name="Splivallo R."/>
            <person name="Traeger S."/>
            <person name="Wang M."/>
            <person name="Zifcakova L."/>
            <person name="Wipf D."/>
            <person name="Zambonelli A."/>
            <person name="Paolocci F."/>
            <person name="Nowrousian M."/>
            <person name="Ottonello S."/>
            <person name="Baldrian P."/>
            <person name="Spatafora J.W."/>
            <person name="Henrissat B."/>
            <person name="Nagy L.G."/>
            <person name="Aury J.M."/>
            <person name="Wincker P."/>
            <person name="Grigoriev I.V."/>
            <person name="Bonfante P."/>
            <person name="Martin F.M."/>
        </authorList>
    </citation>
    <scope>NUCLEOTIDE SEQUENCE [LARGE SCALE GENOMIC DNA]</scope>
    <source>
        <strain evidence="1 2">CCBAS932</strain>
    </source>
</reference>
<accession>A0A3N4L5N3</accession>
<evidence type="ECO:0000313" key="1">
    <source>
        <dbReference type="EMBL" id="RPB17088.1"/>
    </source>
</evidence>
<dbReference type="Proteomes" id="UP000277580">
    <property type="component" value="Unassembled WGS sequence"/>
</dbReference>
<protein>
    <submittedName>
        <fullName evidence="1">Uncharacterized protein</fullName>
    </submittedName>
</protein>
<gene>
    <name evidence="1" type="ORF">P167DRAFT_205537</name>
</gene>
<name>A0A3N4L5N3_9PEZI</name>
<dbReference type="EMBL" id="ML119107">
    <property type="protein sequence ID" value="RPB17088.1"/>
    <property type="molecule type" value="Genomic_DNA"/>
</dbReference>
<proteinExistence type="predicted"/>
<evidence type="ECO:0000313" key="2">
    <source>
        <dbReference type="Proteomes" id="UP000277580"/>
    </source>
</evidence>
<keyword evidence="2" id="KW-1185">Reference proteome</keyword>
<dbReference type="AlphaFoldDB" id="A0A3N4L5N3"/>